<evidence type="ECO:0000256" key="21">
    <source>
        <dbReference type="ARBA" id="ARBA00023268"/>
    </source>
</evidence>
<protein>
    <recommendedName>
        <fullName evidence="7">Penicillin-binding protein 1A</fullName>
        <ecNumber evidence="24">2.4.99.28</ecNumber>
        <ecNumber evidence="6">3.4.16.4</ecNumber>
    </recommendedName>
</protein>
<reference evidence="29 30" key="2">
    <citation type="journal article" date="2010" name="Stand. Genomic Sci.">
        <title>Complete genome sequence of Syntrophothermus lipocalidus type strain (TGB-C1).</title>
        <authorList>
            <person name="Djao O.D."/>
            <person name="Zhang X."/>
            <person name="Lucas S."/>
            <person name="Lapidus A."/>
            <person name="Del Rio T.G."/>
            <person name="Nolan M."/>
            <person name="Tice H."/>
            <person name="Cheng J.F."/>
            <person name="Han C."/>
            <person name="Tapia R."/>
            <person name="Goodwin L."/>
            <person name="Pitluck S."/>
            <person name="Liolios K."/>
            <person name="Ivanova N."/>
            <person name="Mavromatis K."/>
            <person name="Mikhailova N."/>
            <person name="Ovchinnikova G."/>
            <person name="Pati A."/>
            <person name="Brambilla E."/>
            <person name="Chen A."/>
            <person name="Palaniappan K."/>
            <person name="Land M."/>
            <person name="Hauser L."/>
            <person name="Chang Y.J."/>
            <person name="Jeffries C.D."/>
            <person name="Rohde M."/>
            <person name="Sikorski J."/>
            <person name="Spring S."/>
            <person name="Goker M."/>
            <person name="Detter J.C."/>
            <person name="Woyke T."/>
            <person name="Bristow J."/>
            <person name="Eisen J.A."/>
            <person name="Markowitz V."/>
            <person name="Hugenholtz P."/>
            <person name="Kyrpides N.C."/>
            <person name="Klenk H.P."/>
        </authorList>
    </citation>
    <scope>NUCLEOTIDE SEQUENCE [LARGE SCALE GENOMIC DNA]</scope>
    <source>
        <strain evidence="30">DSM 12680 / TGB-C1</strain>
    </source>
</reference>
<comment type="pathway">
    <text evidence="3">Cell wall biogenesis; peptidoglycan biosynthesis.</text>
</comment>
<evidence type="ECO:0000313" key="29">
    <source>
        <dbReference type="EMBL" id="ADI01501.1"/>
    </source>
</evidence>
<keyword evidence="18" id="KW-1133">Transmembrane helix</keyword>
<evidence type="ECO:0000256" key="24">
    <source>
        <dbReference type="ARBA" id="ARBA00044770"/>
    </source>
</evidence>
<evidence type="ECO:0000256" key="13">
    <source>
        <dbReference type="ARBA" id="ARBA00022692"/>
    </source>
</evidence>
<dbReference type="Gene3D" id="3.40.710.10">
    <property type="entry name" value="DD-peptidase/beta-lactamase superfamily"/>
    <property type="match status" value="1"/>
</dbReference>
<evidence type="ECO:0000256" key="9">
    <source>
        <dbReference type="ARBA" id="ARBA00022645"/>
    </source>
</evidence>
<dbReference type="CAZy" id="GT51">
    <property type="family name" value="Glycosyltransferase Family 51"/>
</dbReference>
<dbReference type="EC" id="3.4.16.4" evidence="6"/>
<evidence type="ECO:0000256" key="4">
    <source>
        <dbReference type="ARBA" id="ARBA00007090"/>
    </source>
</evidence>
<keyword evidence="21" id="KW-0511">Multifunctional enzyme</keyword>
<keyword evidence="11" id="KW-0328">Glycosyltransferase</keyword>
<evidence type="ECO:0000256" key="20">
    <source>
        <dbReference type="ARBA" id="ARBA00023251"/>
    </source>
</evidence>
<dbReference type="GO" id="GO:0009002">
    <property type="term" value="F:serine-type D-Ala-D-Ala carboxypeptidase activity"/>
    <property type="evidence" value="ECO:0007669"/>
    <property type="project" value="UniProtKB-EC"/>
</dbReference>
<evidence type="ECO:0000256" key="8">
    <source>
        <dbReference type="ARBA" id="ARBA00022475"/>
    </source>
</evidence>
<evidence type="ECO:0000256" key="11">
    <source>
        <dbReference type="ARBA" id="ARBA00022676"/>
    </source>
</evidence>
<evidence type="ECO:0000256" key="2">
    <source>
        <dbReference type="ARBA" id="ARBA00004401"/>
    </source>
</evidence>
<keyword evidence="12" id="KW-0808">Transferase</keyword>
<evidence type="ECO:0000256" key="19">
    <source>
        <dbReference type="ARBA" id="ARBA00023136"/>
    </source>
</evidence>
<evidence type="ECO:0000256" key="26">
    <source>
        <dbReference type="ARBA" id="ARBA00060592"/>
    </source>
</evidence>
<accession>D7CLB6</accession>
<dbReference type="InterPro" id="IPR001460">
    <property type="entry name" value="PCN-bd_Tpept"/>
</dbReference>
<comment type="similarity">
    <text evidence="4">In the C-terminal section; belongs to the transpeptidase family.</text>
</comment>
<comment type="catalytic activity">
    <reaction evidence="23">
        <text>Preferential cleavage: (Ac)2-L-Lys-D-Ala-|-D-Ala. Also transpeptidation of peptidyl-alanyl moieties that are N-acyl substituents of D-alanine.</text>
        <dbReference type="EC" id="3.4.16.4"/>
    </reaction>
</comment>
<dbReference type="InterPro" id="IPR050396">
    <property type="entry name" value="Glycosyltr_51/Transpeptidase"/>
</dbReference>
<evidence type="ECO:0000256" key="18">
    <source>
        <dbReference type="ARBA" id="ARBA00022989"/>
    </source>
</evidence>
<dbReference type="PANTHER" id="PTHR32282">
    <property type="entry name" value="BINDING PROTEIN TRANSPEPTIDASE, PUTATIVE-RELATED"/>
    <property type="match status" value="1"/>
</dbReference>
<dbReference type="GO" id="GO:0071555">
    <property type="term" value="P:cell wall organization"/>
    <property type="evidence" value="ECO:0007669"/>
    <property type="project" value="UniProtKB-KW"/>
</dbReference>
<evidence type="ECO:0000256" key="15">
    <source>
        <dbReference type="ARBA" id="ARBA00022960"/>
    </source>
</evidence>
<dbReference type="Pfam" id="PF00912">
    <property type="entry name" value="Transgly"/>
    <property type="match status" value="1"/>
</dbReference>
<evidence type="ECO:0000256" key="1">
    <source>
        <dbReference type="ARBA" id="ARBA00002624"/>
    </source>
</evidence>
<dbReference type="PANTHER" id="PTHR32282:SF11">
    <property type="entry name" value="PENICILLIN-BINDING PROTEIN 1B"/>
    <property type="match status" value="1"/>
</dbReference>
<evidence type="ECO:0000256" key="22">
    <source>
        <dbReference type="ARBA" id="ARBA00023316"/>
    </source>
</evidence>
<evidence type="ECO:0000256" key="3">
    <source>
        <dbReference type="ARBA" id="ARBA00004752"/>
    </source>
</evidence>
<dbReference type="UniPathway" id="UPA00219"/>
<keyword evidence="8" id="KW-1003">Cell membrane</keyword>
<evidence type="ECO:0000259" key="27">
    <source>
        <dbReference type="Pfam" id="PF00905"/>
    </source>
</evidence>
<dbReference type="HOGENOM" id="CLU_006354_2_2_9"/>
<evidence type="ECO:0000256" key="10">
    <source>
        <dbReference type="ARBA" id="ARBA00022670"/>
    </source>
</evidence>
<keyword evidence="30" id="KW-1185">Reference proteome</keyword>
<evidence type="ECO:0000256" key="23">
    <source>
        <dbReference type="ARBA" id="ARBA00034000"/>
    </source>
</evidence>
<keyword evidence="9" id="KW-0121">Carboxypeptidase</keyword>
<keyword evidence="16" id="KW-0735">Signal-anchor</keyword>
<dbReference type="GO" id="GO:0030288">
    <property type="term" value="C:outer membrane-bounded periplasmic space"/>
    <property type="evidence" value="ECO:0007669"/>
    <property type="project" value="TreeGrafter"/>
</dbReference>
<dbReference type="NCBIfam" id="TIGR02074">
    <property type="entry name" value="PBP_1a_fam"/>
    <property type="match status" value="1"/>
</dbReference>
<comment type="catalytic activity">
    <reaction evidence="25">
        <text>[GlcNAc-(1-&gt;4)-Mur2Ac(oyl-L-Ala-gamma-D-Glu-L-Lys-D-Ala-D-Ala)](n)-di-trans,octa-cis-undecaprenyl diphosphate + beta-D-GlcNAc-(1-&gt;4)-Mur2Ac(oyl-L-Ala-gamma-D-Glu-L-Lys-D-Ala-D-Ala)-di-trans,octa-cis-undecaprenyl diphosphate = [GlcNAc-(1-&gt;4)-Mur2Ac(oyl-L-Ala-gamma-D-Glu-L-Lys-D-Ala-D-Ala)](n+1)-di-trans,octa-cis-undecaprenyl diphosphate + di-trans,octa-cis-undecaprenyl diphosphate + H(+)</text>
        <dbReference type="Rhea" id="RHEA:23708"/>
        <dbReference type="Rhea" id="RHEA-COMP:9602"/>
        <dbReference type="Rhea" id="RHEA-COMP:9603"/>
        <dbReference type="ChEBI" id="CHEBI:15378"/>
        <dbReference type="ChEBI" id="CHEBI:58405"/>
        <dbReference type="ChEBI" id="CHEBI:60033"/>
        <dbReference type="ChEBI" id="CHEBI:78435"/>
        <dbReference type="EC" id="2.4.99.28"/>
    </reaction>
</comment>
<dbReference type="eggNOG" id="COG0744">
    <property type="taxonomic scope" value="Bacteria"/>
</dbReference>
<keyword evidence="20" id="KW-0046">Antibiotic resistance</keyword>
<evidence type="ECO:0000256" key="6">
    <source>
        <dbReference type="ARBA" id="ARBA00012448"/>
    </source>
</evidence>
<dbReference type="EC" id="2.4.99.28" evidence="24"/>
<dbReference type="SUPFAM" id="SSF56601">
    <property type="entry name" value="beta-lactamase/transpeptidase-like"/>
    <property type="match status" value="1"/>
</dbReference>
<dbReference type="InterPro" id="IPR012338">
    <property type="entry name" value="Beta-lactam/transpept-like"/>
</dbReference>
<dbReference type="Gene3D" id="1.10.3810.10">
    <property type="entry name" value="Biosynthetic peptidoglycan transglycosylase-like"/>
    <property type="match status" value="1"/>
</dbReference>
<keyword evidence="14" id="KW-0378">Hydrolase</keyword>
<dbReference type="STRING" id="643648.Slip_0721"/>
<keyword evidence="10" id="KW-0645">Protease</keyword>
<gene>
    <name evidence="29" type="ordered locus">Slip_0721</name>
</gene>
<keyword evidence="22" id="KW-0961">Cell wall biogenesis/degradation</keyword>
<dbReference type="InterPro" id="IPR023346">
    <property type="entry name" value="Lysozyme-like_dom_sf"/>
</dbReference>
<evidence type="ECO:0000256" key="25">
    <source>
        <dbReference type="ARBA" id="ARBA00049902"/>
    </source>
</evidence>
<reference evidence="30" key="1">
    <citation type="journal article" date="2010" name="Stand. Genomic Sci.">
        <title>Complete genome sequence of Syntrophothermus lipocalidus type strain (TGB-C1T).</title>
        <authorList>
            <consortium name="US DOE Joint Genome Institute (JGI-PGF)"/>
            <person name="Djao O."/>
            <person name="Zhang X."/>
            <person name="Lucas S."/>
            <person name="Lapidus A."/>
            <person name="Glavina Del Rio T."/>
            <person name="Nolan M."/>
            <person name="Tice H."/>
            <person name="Cheng J."/>
            <person name="Han C."/>
            <person name="Tapia R."/>
            <person name="Goodwin L."/>
            <person name="Pitluck S."/>
            <person name="Liolios K."/>
            <person name="Ivanova N."/>
            <person name="Mavromatis K."/>
            <person name="Mikhailova N."/>
            <person name="Ovchinnikova G."/>
            <person name="Pati A."/>
            <person name="Brambilla E."/>
            <person name="Chen A."/>
            <person name="Palaniappan K."/>
            <person name="Land M."/>
            <person name="Hauser L."/>
            <person name="Chang Y."/>
            <person name="Jeffries C."/>
            <person name="Rohde M."/>
            <person name="Sikorski J."/>
            <person name="Spring S."/>
            <person name="Goker M."/>
            <person name="Detter J."/>
            <person name="Woyke T."/>
            <person name="Bristow J."/>
            <person name="Eisen J."/>
            <person name="Markowitz V."/>
            <person name="Hugenholtz P."/>
            <person name="Kyrpides N."/>
            <person name="Klenk H."/>
        </authorList>
    </citation>
    <scope>NUCLEOTIDE SEQUENCE [LARGE SCALE GENOMIC DNA]</scope>
    <source>
        <strain evidence="30">DSM 12680 / TGB-C1</strain>
    </source>
</reference>
<dbReference type="InterPro" id="IPR001264">
    <property type="entry name" value="Glyco_trans_51"/>
</dbReference>
<keyword evidence="17" id="KW-0573">Peptidoglycan synthesis</keyword>
<keyword evidence="13" id="KW-0812">Transmembrane</keyword>
<evidence type="ECO:0000259" key="28">
    <source>
        <dbReference type="Pfam" id="PF00912"/>
    </source>
</evidence>
<comment type="similarity">
    <text evidence="5">In the N-terminal section; belongs to the glycosyltransferase 51 family.</text>
</comment>
<dbReference type="EMBL" id="CP002048">
    <property type="protein sequence ID" value="ADI01501.1"/>
    <property type="molecule type" value="Genomic_DNA"/>
</dbReference>
<sequence length="784" mass="86825">MQTNDKIRRKRRRPPWGAILIVCFLVLMGSSVGVVLGAIRSLPTWDPNKLMGSETSIIFDDQGRQVTRLHAAENRINVALKDIPPHLINAVIATEDQDFYKHHGVNLKRIAGAMMVNLVRHSKAQGASTITQQLARVSFLYPEKTYERKIKEILLAFQLESKYSKDEILEFYLNKVYFGSGAYGVQAAAQTYFGKNVQDLNLSESAMLAGVIQSPGRLSPFTNYDLAKKRQQVVLNNMVHCGYISQEEADKAYDQPLSFKKSLSSDSRYGYFVDSVIEEADQILRGYYENPQYAIYNEGLRIYTTMDSEVQKHAEDVYADSSFFPSGKSKKGQEVQSAMVLLDHHTGEIKAIIGGRKYEQRRGFNRAIDSLRHPGSAFKPVVVYGPALEQGYMPFYVLDDSPVTFPTPSGPWSPQNYDGKYRGLITMRTAVQWSVNVYAVKLSELVGIKNGIDFAEKLGITSLVRAGQKNDMGLSTALGGLTKGVSPLELTAAYGCFANNGVYVKPHTIIKITTAEGHVIYTHRPQYRRVMKPTTAWLMTSMLQTVVQAGTGTRAQIPGVPCAGKTGTSQDLQNAWFVGYTPNYTCGVWMGYDQLERMYNVAGGTYPARIWKSVMTKALEGEPRQAFVTPKGIVSVQVCNKSGLLPSQLCPDKCIISDYATEDNIPDKICDRHVLYNICPDSGKLATEHCPFPVPKAFVNVPADSRDPDKPPTEYCDIHSSAPTSSEMVPICKDPRHGNKLYRANIPGPNETGGCPSSVVVEEALPKGVDPPPCPLPDHQVQAR</sequence>
<dbReference type="GO" id="GO:0008658">
    <property type="term" value="F:penicillin binding"/>
    <property type="evidence" value="ECO:0007669"/>
    <property type="project" value="InterPro"/>
</dbReference>
<dbReference type="InterPro" id="IPR036950">
    <property type="entry name" value="PBP_transglycosylase"/>
</dbReference>
<evidence type="ECO:0000256" key="17">
    <source>
        <dbReference type="ARBA" id="ARBA00022984"/>
    </source>
</evidence>
<name>D7CLB6_SYNLT</name>
<evidence type="ECO:0000256" key="14">
    <source>
        <dbReference type="ARBA" id="ARBA00022801"/>
    </source>
</evidence>
<proteinExistence type="inferred from homology"/>
<comment type="function">
    <text evidence="1">Cell wall formation. Synthesis of cross-linked peptidoglycan from the lipid intermediates. The enzyme has a penicillin-insensitive transglycosylase N-terminal domain (formation of linear glycan strands) and a penicillin-sensitive transpeptidase C-terminal domain (cross-linking of the peptide subunits).</text>
</comment>
<dbReference type="GO" id="GO:0006508">
    <property type="term" value="P:proteolysis"/>
    <property type="evidence" value="ECO:0007669"/>
    <property type="project" value="UniProtKB-KW"/>
</dbReference>
<dbReference type="SUPFAM" id="SSF53955">
    <property type="entry name" value="Lysozyme-like"/>
    <property type="match status" value="1"/>
</dbReference>
<dbReference type="GO" id="GO:0009252">
    <property type="term" value="P:peptidoglycan biosynthetic process"/>
    <property type="evidence" value="ECO:0007669"/>
    <property type="project" value="UniProtKB-UniPathway"/>
</dbReference>
<dbReference type="Pfam" id="PF00905">
    <property type="entry name" value="Transpeptidase"/>
    <property type="match status" value="1"/>
</dbReference>
<dbReference type="GO" id="GO:0008360">
    <property type="term" value="P:regulation of cell shape"/>
    <property type="evidence" value="ECO:0007669"/>
    <property type="project" value="UniProtKB-KW"/>
</dbReference>
<dbReference type="FunFam" id="1.10.3810.10:FF:000001">
    <property type="entry name" value="Penicillin-binding protein 1A"/>
    <property type="match status" value="1"/>
</dbReference>
<dbReference type="GO" id="GO:0008955">
    <property type="term" value="F:peptidoglycan glycosyltransferase activity"/>
    <property type="evidence" value="ECO:0007669"/>
    <property type="project" value="UniProtKB-EC"/>
</dbReference>
<comment type="pathway">
    <text evidence="26">Glycan biosynthesis.</text>
</comment>
<dbReference type="Proteomes" id="UP000000378">
    <property type="component" value="Chromosome"/>
</dbReference>
<evidence type="ECO:0000256" key="5">
    <source>
        <dbReference type="ARBA" id="ARBA00007739"/>
    </source>
</evidence>
<dbReference type="KEGG" id="slp:Slip_0721"/>
<feature type="domain" description="Penicillin-binding protein transpeptidase" evidence="27">
    <location>
        <begin position="338"/>
        <end position="615"/>
    </location>
</feature>
<comment type="subcellular location">
    <subcellularLocation>
        <location evidence="2">Cell membrane</location>
        <topology evidence="2">Single-pass type II membrane protein</topology>
    </subcellularLocation>
</comment>
<evidence type="ECO:0000256" key="12">
    <source>
        <dbReference type="ARBA" id="ARBA00022679"/>
    </source>
</evidence>
<evidence type="ECO:0000313" key="30">
    <source>
        <dbReference type="Proteomes" id="UP000000378"/>
    </source>
</evidence>
<keyword evidence="15" id="KW-0133">Cell shape</keyword>
<evidence type="ECO:0000256" key="16">
    <source>
        <dbReference type="ARBA" id="ARBA00022968"/>
    </source>
</evidence>
<feature type="domain" description="Glycosyl transferase family 51" evidence="28">
    <location>
        <begin position="63"/>
        <end position="238"/>
    </location>
</feature>
<dbReference type="GO" id="GO:0005886">
    <property type="term" value="C:plasma membrane"/>
    <property type="evidence" value="ECO:0007669"/>
    <property type="project" value="UniProtKB-SubCell"/>
</dbReference>
<keyword evidence="19" id="KW-0472">Membrane</keyword>
<dbReference type="AlphaFoldDB" id="D7CLB6"/>
<dbReference type="GO" id="GO:0046677">
    <property type="term" value="P:response to antibiotic"/>
    <property type="evidence" value="ECO:0007669"/>
    <property type="project" value="UniProtKB-KW"/>
</dbReference>
<organism evidence="29 30">
    <name type="scientific">Syntrophothermus lipocalidus (strain DSM 12680 / TGB-C1)</name>
    <dbReference type="NCBI Taxonomy" id="643648"/>
    <lineage>
        <taxon>Bacteria</taxon>
        <taxon>Bacillati</taxon>
        <taxon>Bacillota</taxon>
        <taxon>Clostridia</taxon>
        <taxon>Eubacteriales</taxon>
        <taxon>Syntrophomonadaceae</taxon>
        <taxon>Syntrophothermus</taxon>
    </lineage>
</organism>
<evidence type="ECO:0000256" key="7">
    <source>
        <dbReference type="ARBA" id="ARBA00018638"/>
    </source>
</evidence>